<evidence type="ECO:0000313" key="1">
    <source>
        <dbReference type="EMBL" id="PON59150.1"/>
    </source>
</evidence>
<dbReference type="Proteomes" id="UP000237000">
    <property type="component" value="Unassembled WGS sequence"/>
</dbReference>
<organism evidence="1 2">
    <name type="scientific">Trema orientale</name>
    <name type="common">Charcoal tree</name>
    <name type="synonym">Celtis orientalis</name>
    <dbReference type="NCBI Taxonomy" id="63057"/>
    <lineage>
        <taxon>Eukaryota</taxon>
        <taxon>Viridiplantae</taxon>
        <taxon>Streptophyta</taxon>
        <taxon>Embryophyta</taxon>
        <taxon>Tracheophyta</taxon>
        <taxon>Spermatophyta</taxon>
        <taxon>Magnoliopsida</taxon>
        <taxon>eudicotyledons</taxon>
        <taxon>Gunneridae</taxon>
        <taxon>Pentapetalae</taxon>
        <taxon>rosids</taxon>
        <taxon>fabids</taxon>
        <taxon>Rosales</taxon>
        <taxon>Cannabaceae</taxon>
        <taxon>Trema</taxon>
    </lineage>
</organism>
<dbReference type="InParanoid" id="A0A2P5CDL9"/>
<accession>A0A2P5CDL9</accession>
<dbReference type="EMBL" id="JXTC01000378">
    <property type="protein sequence ID" value="PON59150.1"/>
    <property type="molecule type" value="Genomic_DNA"/>
</dbReference>
<dbReference type="OrthoDB" id="10277876at2759"/>
<proteinExistence type="predicted"/>
<evidence type="ECO:0000313" key="2">
    <source>
        <dbReference type="Proteomes" id="UP000237000"/>
    </source>
</evidence>
<comment type="caution">
    <text evidence="1">The sequence shown here is derived from an EMBL/GenBank/DDBJ whole genome shotgun (WGS) entry which is preliminary data.</text>
</comment>
<sequence length="75" mass="8603">MEVEPIEWQVNSTGQPTQRLLNLYLKFDSRSLGKRNKNGFSNKNCFCSTSLRYGNIVTDFKGMLPDSQQLRSTGR</sequence>
<name>A0A2P5CDL9_TREOI</name>
<keyword evidence="2" id="KW-1185">Reference proteome</keyword>
<gene>
    <name evidence="1" type="ORF">TorRG33x02_289110</name>
</gene>
<reference evidence="2" key="1">
    <citation type="submission" date="2016-06" db="EMBL/GenBank/DDBJ databases">
        <title>Parallel loss of symbiosis genes in relatives of nitrogen-fixing non-legume Parasponia.</title>
        <authorList>
            <person name="Van Velzen R."/>
            <person name="Holmer R."/>
            <person name="Bu F."/>
            <person name="Rutten L."/>
            <person name="Van Zeijl A."/>
            <person name="Liu W."/>
            <person name="Santuari L."/>
            <person name="Cao Q."/>
            <person name="Sharma T."/>
            <person name="Shen D."/>
            <person name="Roswanjaya Y."/>
            <person name="Wardhani T."/>
            <person name="Kalhor M.S."/>
            <person name="Jansen J."/>
            <person name="Van den Hoogen J."/>
            <person name="Gungor B."/>
            <person name="Hartog M."/>
            <person name="Hontelez J."/>
            <person name="Verver J."/>
            <person name="Yang W.-C."/>
            <person name="Schijlen E."/>
            <person name="Repin R."/>
            <person name="Schilthuizen M."/>
            <person name="Schranz E."/>
            <person name="Heidstra R."/>
            <person name="Miyata K."/>
            <person name="Fedorova E."/>
            <person name="Kohlen W."/>
            <person name="Bisseling T."/>
            <person name="Smit S."/>
            <person name="Geurts R."/>
        </authorList>
    </citation>
    <scope>NUCLEOTIDE SEQUENCE [LARGE SCALE GENOMIC DNA]</scope>
    <source>
        <strain evidence="2">cv. RG33-2</strain>
    </source>
</reference>
<protein>
    <submittedName>
        <fullName evidence="1">Uncharacterized protein</fullName>
    </submittedName>
</protein>
<dbReference type="AlphaFoldDB" id="A0A2P5CDL9"/>